<dbReference type="RefSeq" id="WP_318595251.1">
    <property type="nucleotide sequence ID" value="NZ_JAWSTH010000002.1"/>
</dbReference>
<comment type="caution">
    <text evidence="1">The sequence shown here is derived from an EMBL/GenBank/DDBJ whole genome shotgun (WGS) entry which is preliminary data.</text>
</comment>
<protein>
    <submittedName>
        <fullName evidence="1">Type I-U CRISPR-associated protein Csb2</fullName>
    </submittedName>
</protein>
<dbReference type="Pfam" id="PF09609">
    <property type="entry name" value="Cas_GSU0054"/>
    <property type="match status" value="1"/>
</dbReference>
<evidence type="ECO:0000313" key="1">
    <source>
        <dbReference type="EMBL" id="MDW5592990.1"/>
    </source>
</evidence>
<dbReference type="Proteomes" id="UP001284601">
    <property type="component" value="Unassembled WGS sequence"/>
</dbReference>
<proteinExistence type="predicted"/>
<gene>
    <name evidence="1" type="primary">csb2</name>
    <name evidence="1" type="ORF">R7226_01485</name>
</gene>
<reference evidence="1 2" key="2">
    <citation type="submission" date="2023-10" db="EMBL/GenBank/DDBJ databases">
        <authorList>
            <person name="Han X.F."/>
        </authorList>
    </citation>
    <scope>NUCLEOTIDE SEQUENCE [LARGE SCALE GENOMIC DNA]</scope>
    <source>
        <strain evidence="1 2">KCTC 39840</strain>
    </source>
</reference>
<accession>A0ABU4HI53</accession>
<evidence type="ECO:0000313" key="2">
    <source>
        <dbReference type="Proteomes" id="UP001284601"/>
    </source>
</evidence>
<reference evidence="2" key="1">
    <citation type="submission" date="2023-07" db="EMBL/GenBank/DDBJ databases">
        <title>Conexibacter stalactiti sp. nov., isolated from stalactites in a lava cave and emended description of the genus Conexibacter.</title>
        <authorList>
            <person name="Lee S.D."/>
        </authorList>
    </citation>
    <scope>NUCLEOTIDE SEQUENCE [LARGE SCALE GENOMIC DNA]</scope>
    <source>
        <strain evidence="2">KCTC 39840</strain>
    </source>
</reference>
<dbReference type="EMBL" id="JAWSTH010000002">
    <property type="protein sequence ID" value="MDW5592990.1"/>
    <property type="molecule type" value="Genomic_DNA"/>
</dbReference>
<organism evidence="1 2">
    <name type="scientific">Conexibacter stalactiti</name>
    <dbReference type="NCBI Taxonomy" id="1940611"/>
    <lineage>
        <taxon>Bacteria</taxon>
        <taxon>Bacillati</taxon>
        <taxon>Actinomycetota</taxon>
        <taxon>Thermoleophilia</taxon>
        <taxon>Solirubrobacterales</taxon>
        <taxon>Conexibacteraceae</taxon>
        <taxon>Conexibacter</taxon>
    </lineage>
</organism>
<dbReference type="NCBIfam" id="TIGR02165">
    <property type="entry name" value="cas5_6_GSU0054"/>
    <property type="match status" value="1"/>
</dbReference>
<keyword evidence="2" id="KW-1185">Reference proteome</keyword>
<dbReference type="InterPro" id="IPR019089">
    <property type="entry name" value="Cas_GSU0054"/>
</dbReference>
<sequence>MVRLTLRFPLGVYHAQSGSSPNEPEWPPSPLRLLGALLAAAHGRHGGDLAADRTLLQRLCDAPPPRVLAPDSVGVGEPNRDAAAAVRLRGATRWAPRNYVDTGRGVSPRNLGRERAEVSKVGVAIGDRPVHLVWDELELTGEELERLRSLAADVTFVGTSRSPALVHVAPDPPGNEDPMRERVWRPAGVEAGDGIAVRVPDGATLDGFDRREAARRSDRARVQPTGLIPQIAIGQSVRYVRPGWRPAPRPVDPRWWGEMIVLAIDDGNSQLRPKAPAAYLLARAVRTALLSGYGAEGTVEEAPAILTARGADPHCAVVPLPFVWGPHPTGRVLGVALVLPHERRVADLVEQRAAVVRGLRALLGADDATPRPDVRIPGAGLVRLALPTADDARKVTLQPASYARPSRHWVTVTPVVHSRWRKGGAEGLMRQVAADCAHVGLPTPSSVAVLRGPGRRGGAGRMVSAGQVPERWRGPVQGPADHLALTFERPVAGPLLLGKARHFGLGLCVPAEKEAWAITQQERAA</sequence>
<name>A0ABU4HI53_9ACTN</name>